<gene>
    <name evidence="12" type="primary">proS</name>
    <name evidence="14" type="ORF">QDQ28_14860</name>
</gene>
<dbReference type="SUPFAM" id="SSF55681">
    <property type="entry name" value="Class II aaRS and biotin synthetases"/>
    <property type="match status" value="1"/>
</dbReference>
<comment type="domain">
    <text evidence="12">Consists of three domains: the N-terminal catalytic domain, the editing domain and the C-terminal anticodon-binding domain.</text>
</comment>
<name>A0AAP4ACF1_CLOPF</name>
<dbReference type="InterPro" id="IPR002316">
    <property type="entry name" value="Pro-tRNA-ligase_IIa"/>
</dbReference>
<dbReference type="InterPro" id="IPR023717">
    <property type="entry name" value="Pro-tRNA-Synthase_IIa_type1"/>
</dbReference>
<evidence type="ECO:0000256" key="12">
    <source>
        <dbReference type="HAMAP-Rule" id="MF_01569"/>
    </source>
</evidence>
<proteinExistence type="inferred from homology"/>
<dbReference type="PANTHER" id="PTHR42753:SF2">
    <property type="entry name" value="PROLINE--TRNA LIGASE"/>
    <property type="match status" value="1"/>
</dbReference>
<dbReference type="FunFam" id="3.40.50.800:FF:000011">
    <property type="entry name" value="Proline--tRNA ligase"/>
    <property type="match status" value="1"/>
</dbReference>
<dbReference type="InterPro" id="IPR036621">
    <property type="entry name" value="Anticodon-bd_dom_sf"/>
</dbReference>
<keyword evidence="5 12" id="KW-0547">Nucleotide-binding</keyword>
<dbReference type="SUPFAM" id="SSF55826">
    <property type="entry name" value="YbaK/ProRS associated domain"/>
    <property type="match status" value="1"/>
</dbReference>
<sequence length="570" mass="63638">MKMSNMLVGTLREVPAEAEIESHKLMLRAGLMRKMAAGIYNYMPLGLKVIENVKNIVREEMNNAGAQEFLASALIPAELWQESGRWDAYGAEMFRLKDRHNRDFCLGPTHEEVFTDIVRNEIKSYKQLPLNLYQIQTKYRDERRPRFGVMRSREFIMKDGYSFDKDQEGLDLAYEKMRKAYVNIFNRCGLDAKAVAADSGAIGGSGSAEFMVKSEVGEDDVVFCTACDYAANIEKAPSTPEHGEKEELMEVEKVETPAVKSIEDLAKFFGCSPKKIAKTLILQADDKVVAVVLRGDREANEVKIANAIGEVIELEMASEEAVKEATGAAVGFAGPMGIKVDMLLVDQEVANMYNFIIGANETDMHLKNVNYGRDFEGIVGDFRNVTIGEKCPECGKEITISRGTEVGHIFKLGTKYSESMGATFIDEDGKAKPFIMGCYGIGVTRTVASIIEQHNDENGIIWPLEVAPYHVSVIPANVKNEEQATKAEEIYNELRKMGVEALLDDRKERAGVKFKDSELMGIPMRITVGKMIGEGQVEFKLRNGGEVETLSIEEVYNRVREEFERANLSL</sequence>
<dbReference type="FunFam" id="3.30.930.10:FF:000065">
    <property type="entry name" value="Proline--tRNA ligase"/>
    <property type="match status" value="1"/>
</dbReference>
<evidence type="ECO:0000256" key="6">
    <source>
        <dbReference type="ARBA" id="ARBA00022840"/>
    </source>
</evidence>
<dbReference type="GO" id="GO:0140096">
    <property type="term" value="F:catalytic activity, acting on a protein"/>
    <property type="evidence" value="ECO:0007669"/>
    <property type="project" value="UniProtKB-ARBA"/>
</dbReference>
<dbReference type="PRINTS" id="PR01046">
    <property type="entry name" value="TRNASYNTHPRO"/>
</dbReference>
<dbReference type="GO" id="GO:0002161">
    <property type="term" value="F:aminoacyl-tRNA deacylase activity"/>
    <property type="evidence" value="ECO:0007669"/>
    <property type="project" value="InterPro"/>
</dbReference>
<keyword evidence="3 12" id="KW-0963">Cytoplasm</keyword>
<evidence type="ECO:0000256" key="8">
    <source>
        <dbReference type="ARBA" id="ARBA00023146"/>
    </source>
</evidence>
<comment type="similarity">
    <text evidence="11 12">Belongs to the class-II aminoacyl-tRNA synthetase family. ProS type 1 subfamily.</text>
</comment>
<dbReference type="CDD" id="cd04334">
    <property type="entry name" value="ProRS-INS"/>
    <property type="match status" value="1"/>
</dbReference>
<evidence type="ECO:0000256" key="11">
    <source>
        <dbReference type="ARBA" id="ARBA00060755"/>
    </source>
</evidence>
<dbReference type="InterPro" id="IPR002314">
    <property type="entry name" value="aa-tRNA-synt_IIb"/>
</dbReference>
<evidence type="ECO:0000313" key="15">
    <source>
        <dbReference type="Proteomes" id="UP001222958"/>
    </source>
</evidence>
<comment type="catalytic activity">
    <reaction evidence="9 12">
        <text>tRNA(Pro) + L-proline + ATP = L-prolyl-tRNA(Pro) + AMP + diphosphate</text>
        <dbReference type="Rhea" id="RHEA:14305"/>
        <dbReference type="Rhea" id="RHEA-COMP:9700"/>
        <dbReference type="Rhea" id="RHEA-COMP:9702"/>
        <dbReference type="ChEBI" id="CHEBI:30616"/>
        <dbReference type="ChEBI" id="CHEBI:33019"/>
        <dbReference type="ChEBI" id="CHEBI:60039"/>
        <dbReference type="ChEBI" id="CHEBI:78442"/>
        <dbReference type="ChEBI" id="CHEBI:78532"/>
        <dbReference type="ChEBI" id="CHEBI:456215"/>
        <dbReference type="EC" id="6.1.1.15"/>
    </reaction>
</comment>
<evidence type="ECO:0000256" key="5">
    <source>
        <dbReference type="ARBA" id="ARBA00022741"/>
    </source>
</evidence>
<evidence type="ECO:0000256" key="2">
    <source>
        <dbReference type="ARBA" id="ARBA00011738"/>
    </source>
</evidence>
<dbReference type="GO" id="GO:0005524">
    <property type="term" value="F:ATP binding"/>
    <property type="evidence" value="ECO:0007669"/>
    <property type="project" value="UniProtKB-UniRule"/>
</dbReference>
<dbReference type="InterPro" id="IPR004154">
    <property type="entry name" value="Anticodon-bd"/>
</dbReference>
<dbReference type="InterPro" id="IPR007214">
    <property type="entry name" value="YbaK/aa-tRNA-synth-assoc-dom"/>
</dbReference>
<dbReference type="RefSeq" id="WP_279858383.1">
    <property type="nucleotide sequence ID" value="NZ_JARVUX010000015.1"/>
</dbReference>
<dbReference type="CDD" id="cd00779">
    <property type="entry name" value="ProRS_core_prok"/>
    <property type="match status" value="1"/>
</dbReference>
<dbReference type="PANTHER" id="PTHR42753">
    <property type="entry name" value="MITOCHONDRIAL RIBOSOME PROTEIN L39/PROLYL-TRNA LIGASE FAMILY MEMBER"/>
    <property type="match status" value="1"/>
</dbReference>
<keyword evidence="8 12" id="KW-0030">Aminoacyl-tRNA synthetase</keyword>
<dbReference type="PROSITE" id="PS50862">
    <property type="entry name" value="AA_TRNA_LIGASE_II"/>
    <property type="match status" value="1"/>
</dbReference>
<comment type="caution">
    <text evidence="14">The sequence shown here is derived from an EMBL/GenBank/DDBJ whole genome shotgun (WGS) entry which is preliminary data.</text>
</comment>
<dbReference type="SUPFAM" id="SSF52954">
    <property type="entry name" value="Class II aaRS ABD-related"/>
    <property type="match status" value="1"/>
</dbReference>
<dbReference type="EC" id="6.1.1.15" evidence="12"/>
<comment type="function">
    <text evidence="10 12">Catalyzes the attachment of proline to tRNA(Pro) in a two-step reaction: proline is first activated by ATP to form Pro-AMP and then transferred to the acceptor end of tRNA(Pro). As ProRS can inadvertently accommodate and process non-cognate amino acids such as alanine and cysteine, to avoid such errors it has two additional distinct editing activities against alanine. One activity is designated as 'pretransfer' editing and involves the tRNA(Pro)-independent hydrolysis of activated Ala-AMP. The other activity is designated 'posttransfer' editing and involves deacylation of mischarged Ala-tRNA(Pro). The misacylated Cys-tRNA(Pro) is not edited by ProRS.</text>
</comment>
<keyword evidence="7 12" id="KW-0648">Protein biosynthesis</keyword>
<dbReference type="InterPro" id="IPR044140">
    <property type="entry name" value="ProRS_anticodon_short"/>
</dbReference>
<dbReference type="FunFam" id="3.30.930.10:FF:000066">
    <property type="entry name" value="Proline--tRNA ligase"/>
    <property type="match status" value="1"/>
</dbReference>
<keyword evidence="4 12" id="KW-0436">Ligase</keyword>
<dbReference type="Gene3D" id="3.40.50.800">
    <property type="entry name" value="Anticodon-binding domain"/>
    <property type="match status" value="1"/>
</dbReference>
<dbReference type="GO" id="GO:0004827">
    <property type="term" value="F:proline-tRNA ligase activity"/>
    <property type="evidence" value="ECO:0007669"/>
    <property type="project" value="UniProtKB-UniRule"/>
</dbReference>
<dbReference type="EMBL" id="JARVUX010000015">
    <property type="protein sequence ID" value="MDH2337455.1"/>
    <property type="molecule type" value="Genomic_DNA"/>
</dbReference>
<dbReference type="InterPro" id="IPR045864">
    <property type="entry name" value="aa-tRNA-synth_II/BPL/LPL"/>
</dbReference>
<dbReference type="InterPro" id="IPR050062">
    <property type="entry name" value="Pro-tRNA_synthetase"/>
</dbReference>
<evidence type="ECO:0000256" key="3">
    <source>
        <dbReference type="ARBA" id="ARBA00022490"/>
    </source>
</evidence>
<dbReference type="Pfam" id="PF00587">
    <property type="entry name" value="tRNA-synt_2b"/>
    <property type="match status" value="1"/>
</dbReference>
<evidence type="ECO:0000256" key="7">
    <source>
        <dbReference type="ARBA" id="ARBA00022917"/>
    </source>
</evidence>
<comment type="subcellular location">
    <subcellularLocation>
        <location evidence="1 12">Cytoplasm</location>
    </subcellularLocation>
</comment>
<reference evidence="14" key="1">
    <citation type="submission" date="2023-04" db="EMBL/GenBank/DDBJ databases">
        <title>Epidemiological investigation of Clostridium perfringens isolated from cattle.</title>
        <authorList>
            <person name="Tian R."/>
        </authorList>
    </citation>
    <scope>NUCLEOTIDE SEQUENCE</scope>
    <source>
        <strain evidence="14">ZWCP172</strain>
    </source>
</reference>
<dbReference type="PIRSF" id="PIRSF001535">
    <property type="entry name" value="ProRS_1"/>
    <property type="match status" value="1"/>
</dbReference>
<dbReference type="Pfam" id="PF03129">
    <property type="entry name" value="HGTP_anticodon"/>
    <property type="match status" value="1"/>
</dbReference>
<evidence type="ECO:0000256" key="10">
    <source>
        <dbReference type="ARBA" id="ARBA00053664"/>
    </source>
</evidence>
<evidence type="ECO:0000256" key="9">
    <source>
        <dbReference type="ARBA" id="ARBA00047671"/>
    </source>
</evidence>
<feature type="domain" description="Aminoacyl-transfer RNA synthetases class-II family profile" evidence="13">
    <location>
        <begin position="38"/>
        <end position="463"/>
    </location>
</feature>
<evidence type="ECO:0000256" key="4">
    <source>
        <dbReference type="ARBA" id="ARBA00022598"/>
    </source>
</evidence>
<comment type="subunit">
    <text evidence="2 12">Homodimer.</text>
</comment>
<accession>A0AAP4ACF1</accession>
<dbReference type="GO" id="GO:0016740">
    <property type="term" value="F:transferase activity"/>
    <property type="evidence" value="ECO:0007669"/>
    <property type="project" value="UniProtKB-ARBA"/>
</dbReference>
<dbReference type="Proteomes" id="UP001222958">
    <property type="component" value="Unassembled WGS sequence"/>
</dbReference>
<protein>
    <recommendedName>
        <fullName evidence="12">Proline--tRNA ligase</fullName>
        <ecNumber evidence="12">6.1.1.15</ecNumber>
    </recommendedName>
    <alternativeName>
        <fullName evidence="12">Prolyl-tRNA synthetase</fullName>
        <shortName evidence="12">ProRS</shortName>
    </alternativeName>
</protein>
<dbReference type="NCBIfam" id="TIGR00409">
    <property type="entry name" value="proS_fam_II"/>
    <property type="match status" value="1"/>
</dbReference>
<dbReference type="CDD" id="cd00861">
    <property type="entry name" value="ProRS_anticodon_short"/>
    <property type="match status" value="1"/>
</dbReference>
<dbReference type="NCBIfam" id="NF006625">
    <property type="entry name" value="PRK09194.1"/>
    <property type="match status" value="1"/>
</dbReference>
<dbReference type="InterPro" id="IPR006195">
    <property type="entry name" value="aa-tRNA-synth_II"/>
</dbReference>
<dbReference type="InterPro" id="IPR036754">
    <property type="entry name" value="YbaK/aa-tRNA-synt-asso_dom_sf"/>
</dbReference>
<evidence type="ECO:0000259" key="13">
    <source>
        <dbReference type="PROSITE" id="PS50862"/>
    </source>
</evidence>
<dbReference type="InterPro" id="IPR033730">
    <property type="entry name" value="ProRS_core_prok"/>
</dbReference>
<dbReference type="InterPro" id="IPR004500">
    <property type="entry name" value="Pro-tRNA-synth_IIa_bac-type"/>
</dbReference>
<dbReference type="Pfam" id="PF04073">
    <property type="entry name" value="tRNA_edit"/>
    <property type="match status" value="1"/>
</dbReference>
<organism evidence="14 15">
    <name type="scientific">Clostridium perfringens</name>
    <dbReference type="NCBI Taxonomy" id="1502"/>
    <lineage>
        <taxon>Bacteria</taxon>
        <taxon>Bacillati</taxon>
        <taxon>Bacillota</taxon>
        <taxon>Clostridia</taxon>
        <taxon>Eubacteriales</taxon>
        <taxon>Clostridiaceae</taxon>
        <taxon>Clostridium</taxon>
    </lineage>
</organism>
<dbReference type="GO" id="GO:0005829">
    <property type="term" value="C:cytosol"/>
    <property type="evidence" value="ECO:0007669"/>
    <property type="project" value="TreeGrafter"/>
</dbReference>
<evidence type="ECO:0000256" key="1">
    <source>
        <dbReference type="ARBA" id="ARBA00004496"/>
    </source>
</evidence>
<dbReference type="GO" id="GO:0006433">
    <property type="term" value="P:prolyl-tRNA aminoacylation"/>
    <property type="evidence" value="ECO:0007669"/>
    <property type="project" value="UniProtKB-UniRule"/>
</dbReference>
<dbReference type="HAMAP" id="MF_01569">
    <property type="entry name" value="Pro_tRNA_synth_type1"/>
    <property type="match status" value="1"/>
</dbReference>
<keyword evidence="6 12" id="KW-0067">ATP-binding</keyword>
<dbReference type="Gene3D" id="3.30.930.10">
    <property type="entry name" value="Bira Bifunctional Protein, Domain 2"/>
    <property type="match status" value="2"/>
</dbReference>
<dbReference type="AlphaFoldDB" id="A0AAP4ACF1"/>
<evidence type="ECO:0000313" key="14">
    <source>
        <dbReference type="EMBL" id="MDH2337455.1"/>
    </source>
</evidence>